<dbReference type="HOGENOM" id="CLU_065200_0_2_1"/>
<dbReference type="Gene3D" id="1.20.120.1630">
    <property type="match status" value="1"/>
</dbReference>
<gene>
    <name evidence="11" type="ORF">PGUG_02927</name>
</gene>
<reference evidence="11 12" key="1">
    <citation type="journal article" date="2009" name="Nature">
        <title>Evolution of pathogenicity and sexual reproduction in eight Candida genomes.</title>
        <authorList>
            <person name="Butler G."/>
            <person name="Rasmussen M.D."/>
            <person name="Lin M.F."/>
            <person name="Santos M.A."/>
            <person name="Sakthikumar S."/>
            <person name="Munro C.A."/>
            <person name="Rheinbay E."/>
            <person name="Grabherr M."/>
            <person name="Forche A."/>
            <person name="Reedy J.L."/>
            <person name="Agrafioti I."/>
            <person name="Arnaud M.B."/>
            <person name="Bates S."/>
            <person name="Brown A.J."/>
            <person name="Brunke S."/>
            <person name="Costanzo M.C."/>
            <person name="Fitzpatrick D.A."/>
            <person name="de Groot P.W."/>
            <person name="Harris D."/>
            <person name="Hoyer L.L."/>
            <person name="Hube B."/>
            <person name="Klis F.M."/>
            <person name="Kodira C."/>
            <person name="Lennard N."/>
            <person name="Logue M.E."/>
            <person name="Martin R."/>
            <person name="Neiman A.M."/>
            <person name="Nikolaou E."/>
            <person name="Quail M.A."/>
            <person name="Quinn J."/>
            <person name="Santos M.C."/>
            <person name="Schmitzberger F.F."/>
            <person name="Sherlock G."/>
            <person name="Shah P."/>
            <person name="Silverstein K.A."/>
            <person name="Skrzypek M.S."/>
            <person name="Soll D."/>
            <person name="Staggs R."/>
            <person name="Stansfield I."/>
            <person name="Stumpf M.P."/>
            <person name="Sudbery P.E."/>
            <person name="Srikantha T."/>
            <person name="Zeng Q."/>
            <person name="Berman J."/>
            <person name="Berriman M."/>
            <person name="Heitman J."/>
            <person name="Gow N.A."/>
            <person name="Lorenz M.C."/>
            <person name="Birren B.W."/>
            <person name="Kellis M."/>
            <person name="Cuomo C.A."/>
        </authorList>
    </citation>
    <scope>NUCLEOTIDE SEQUENCE [LARGE SCALE GENOMIC DNA]</scope>
    <source>
        <strain evidence="12">ATCC 6260 / CBS 566 / DSM 6381 / JCM 1539 / NBRC 10279 / NRRL Y-324</strain>
    </source>
</reference>
<keyword evidence="7 10" id="KW-0812">Transmembrane</keyword>
<evidence type="ECO:0000256" key="3">
    <source>
        <dbReference type="ARBA" id="ARBA00012151"/>
    </source>
</evidence>
<dbReference type="EMBL" id="CH408157">
    <property type="protein sequence ID" value="EDK38829.2"/>
    <property type="molecule type" value="Genomic_DNA"/>
</dbReference>
<proteinExistence type="inferred from homology"/>
<dbReference type="FunCoup" id="A5DI26">
    <property type="interactions" value="479"/>
</dbReference>
<keyword evidence="9 10" id="KW-0472">Membrane</keyword>
<dbReference type="RefSeq" id="XP_001485198.2">
    <property type="nucleotide sequence ID" value="XM_001485148.1"/>
</dbReference>
<comment type="caution">
    <text evidence="10">Lacks conserved residue(s) required for the propagation of feature annotation.</text>
</comment>
<keyword evidence="5" id="KW-0808">Transferase</keyword>
<dbReference type="InterPro" id="IPR025770">
    <property type="entry name" value="PPMT_MeTrfase"/>
</dbReference>
<dbReference type="GO" id="GO:0005789">
    <property type="term" value="C:endoplasmic reticulum membrane"/>
    <property type="evidence" value="ECO:0007669"/>
    <property type="project" value="UniProtKB-SubCell"/>
</dbReference>
<keyword evidence="6 10" id="KW-0949">S-adenosyl-L-methionine</keyword>
<protein>
    <recommendedName>
        <fullName evidence="3 10">Protein-S-isoprenylcysteine O-methyltransferase</fullName>
        <ecNumber evidence="3 10">2.1.1.100</ecNumber>
    </recommendedName>
</protein>
<dbReference type="GO" id="GO:0032259">
    <property type="term" value="P:methylation"/>
    <property type="evidence" value="ECO:0007669"/>
    <property type="project" value="UniProtKB-KW"/>
</dbReference>
<dbReference type="InParanoid" id="A5DI26"/>
<comment type="similarity">
    <text evidence="2 10">Belongs to the class VI-like SAM-binding methyltransferase superfamily. Isoprenylcysteine carboxyl methyltransferase family.</text>
</comment>
<evidence type="ECO:0000256" key="4">
    <source>
        <dbReference type="ARBA" id="ARBA00022603"/>
    </source>
</evidence>
<evidence type="ECO:0000256" key="6">
    <source>
        <dbReference type="ARBA" id="ARBA00022691"/>
    </source>
</evidence>
<comment type="catalytic activity">
    <reaction evidence="10">
        <text>[protein]-C-terminal S-[(2E,6E)-farnesyl]-L-cysteine + S-adenosyl-L-methionine = [protein]-C-terminal S-[(2E,6E)-farnesyl]-L-cysteine methyl ester + S-adenosyl-L-homocysteine</text>
        <dbReference type="Rhea" id="RHEA:21672"/>
        <dbReference type="Rhea" id="RHEA-COMP:12125"/>
        <dbReference type="Rhea" id="RHEA-COMP:12126"/>
        <dbReference type="ChEBI" id="CHEBI:57856"/>
        <dbReference type="ChEBI" id="CHEBI:59789"/>
        <dbReference type="ChEBI" id="CHEBI:90510"/>
        <dbReference type="ChEBI" id="CHEBI:90511"/>
        <dbReference type="EC" id="2.1.1.100"/>
    </reaction>
</comment>
<feature type="transmembrane region" description="Helical" evidence="10">
    <location>
        <begin position="170"/>
        <end position="192"/>
    </location>
</feature>
<dbReference type="PROSITE" id="PS51564">
    <property type="entry name" value="SAM_ICMT"/>
    <property type="match status" value="1"/>
</dbReference>
<dbReference type="eggNOG" id="KOG2628">
    <property type="taxonomic scope" value="Eukaryota"/>
</dbReference>
<feature type="transmembrane region" description="Helical" evidence="10">
    <location>
        <begin position="20"/>
        <end position="39"/>
    </location>
</feature>
<evidence type="ECO:0000256" key="2">
    <source>
        <dbReference type="ARBA" id="ARBA00009140"/>
    </source>
</evidence>
<dbReference type="OMA" id="IKREEAY"/>
<keyword evidence="10" id="KW-0256">Endoplasmic reticulum</keyword>
<evidence type="ECO:0000256" key="9">
    <source>
        <dbReference type="ARBA" id="ARBA00023136"/>
    </source>
</evidence>
<evidence type="ECO:0000256" key="10">
    <source>
        <dbReference type="RuleBase" id="RU362022"/>
    </source>
</evidence>
<comment type="subcellular location">
    <subcellularLocation>
        <location evidence="10">Endoplasmic reticulum membrane</location>
        <topology evidence="10">Multi-pass membrane protein</topology>
    </subcellularLocation>
    <subcellularLocation>
        <location evidence="1">Membrane</location>
        <topology evidence="1">Multi-pass membrane protein</topology>
    </subcellularLocation>
</comment>
<dbReference type="VEuPathDB" id="FungiDB:PGUG_02927"/>
<dbReference type="STRING" id="294746.A5DI26"/>
<dbReference type="PANTHER" id="PTHR12714:SF9">
    <property type="entry name" value="PROTEIN-S-ISOPRENYLCYSTEINE O-METHYLTRANSFERASE"/>
    <property type="match status" value="1"/>
</dbReference>
<organism evidence="11 12">
    <name type="scientific">Meyerozyma guilliermondii (strain ATCC 6260 / CBS 566 / DSM 6381 / JCM 1539 / NBRC 10279 / NRRL Y-324)</name>
    <name type="common">Yeast</name>
    <name type="synonym">Candida guilliermondii</name>
    <dbReference type="NCBI Taxonomy" id="294746"/>
    <lineage>
        <taxon>Eukaryota</taxon>
        <taxon>Fungi</taxon>
        <taxon>Dikarya</taxon>
        <taxon>Ascomycota</taxon>
        <taxon>Saccharomycotina</taxon>
        <taxon>Pichiomycetes</taxon>
        <taxon>Debaryomycetaceae</taxon>
        <taxon>Meyerozyma</taxon>
    </lineage>
</organism>
<dbReference type="OrthoDB" id="422086at2759"/>
<evidence type="ECO:0000256" key="5">
    <source>
        <dbReference type="ARBA" id="ARBA00022679"/>
    </source>
</evidence>
<accession>A5DI26</accession>
<keyword evidence="8 10" id="KW-1133">Transmembrane helix</keyword>
<evidence type="ECO:0000256" key="1">
    <source>
        <dbReference type="ARBA" id="ARBA00004141"/>
    </source>
</evidence>
<sequence length="232" mass="26776">MPGTKYNKYDPEKVDLATVALKAFGIGVVLSVCLGMLILHVSNTHQYGVTIIRISCYLAIISTFHMLEFLSTCLFNNSQVDDDSFILNDTELHFVLLGSLIEVIFEPFIFDWSSNLGLIIALMGQVCRTGAMYTARESFNHYIQREKDDTHVLIKHGIYKYIRHPSYFGFFWWFIGTQLYLGNTVILLGGSFKLWKFFKARIDYEESLLIKFFKNDYVQYRAATPVGIPFIR</sequence>
<dbReference type="InterPro" id="IPR007269">
    <property type="entry name" value="ICMT_MeTrfase"/>
</dbReference>
<dbReference type="PANTHER" id="PTHR12714">
    <property type="entry name" value="PROTEIN-S ISOPRENYLCYSTEINE O-METHYLTRANSFERASE"/>
    <property type="match status" value="1"/>
</dbReference>
<evidence type="ECO:0000313" key="12">
    <source>
        <dbReference type="Proteomes" id="UP000001997"/>
    </source>
</evidence>
<dbReference type="GO" id="GO:0004671">
    <property type="term" value="F:protein C-terminal S-isoprenylcysteine carboxyl O-methyltransferase activity"/>
    <property type="evidence" value="ECO:0007669"/>
    <property type="project" value="UniProtKB-EC"/>
</dbReference>
<dbReference type="AlphaFoldDB" id="A5DI26"/>
<name>A5DI26_PICGU</name>
<dbReference type="KEGG" id="pgu:PGUG_02927"/>
<keyword evidence="4 10" id="KW-0489">Methyltransferase</keyword>
<keyword evidence="12" id="KW-1185">Reference proteome</keyword>
<dbReference type="EC" id="2.1.1.100" evidence="3 10"/>
<evidence type="ECO:0000256" key="7">
    <source>
        <dbReference type="ARBA" id="ARBA00022692"/>
    </source>
</evidence>
<dbReference type="GeneID" id="5127235"/>
<evidence type="ECO:0000256" key="8">
    <source>
        <dbReference type="ARBA" id="ARBA00022989"/>
    </source>
</evidence>
<evidence type="ECO:0000313" key="11">
    <source>
        <dbReference type="EMBL" id="EDK38829.2"/>
    </source>
</evidence>
<dbReference type="Pfam" id="PF04140">
    <property type="entry name" value="ICMT"/>
    <property type="match status" value="1"/>
</dbReference>
<feature type="transmembrane region" description="Helical" evidence="10">
    <location>
        <begin position="51"/>
        <end position="72"/>
    </location>
</feature>
<dbReference type="Proteomes" id="UP000001997">
    <property type="component" value="Unassembled WGS sequence"/>
</dbReference>